<dbReference type="RefSeq" id="WP_345251023.1">
    <property type="nucleotide sequence ID" value="NZ_BAABFO010000017.1"/>
</dbReference>
<keyword evidence="1" id="KW-0812">Transmembrane</keyword>
<proteinExistence type="predicted"/>
<dbReference type="InterPro" id="IPR006696">
    <property type="entry name" value="DUF423"/>
</dbReference>
<dbReference type="Proteomes" id="UP001501671">
    <property type="component" value="Unassembled WGS sequence"/>
</dbReference>
<dbReference type="Pfam" id="PF04241">
    <property type="entry name" value="DUF423"/>
    <property type="match status" value="1"/>
</dbReference>
<dbReference type="EMBL" id="BAABFO010000017">
    <property type="protein sequence ID" value="GAA4337623.1"/>
    <property type="molecule type" value="Genomic_DNA"/>
</dbReference>
<evidence type="ECO:0000313" key="3">
    <source>
        <dbReference type="Proteomes" id="UP001501671"/>
    </source>
</evidence>
<sequence length="124" mass="12475">MLTSSRVLLAFAAPMGAAGVILAAMATHLAGGAILSTAALFLLLHACAVLGLAALMPHVDRARPALTAAAVLLIAGTLLFSGDLALRQLAGVKLLWGTAPFGGGAMIVGWLCASIPTFFGLPRQ</sequence>
<protein>
    <submittedName>
        <fullName evidence="2">DUF423 domain-containing protein</fullName>
    </submittedName>
</protein>
<organism evidence="2 3">
    <name type="scientific">Pigmentiphaga soli</name>
    <dbReference type="NCBI Taxonomy" id="1007095"/>
    <lineage>
        <taxon>Bacteria</taxon>
        <taxon>Pseudomonadati</taxon>
        <taxon>Pseudomonadota</taxon>
        <taxon>Betaproteobacteria</taxon>
        <taxon>Burkholderiales</taxon>
        <taxon>Alcaligenaceae</taxon>
        <taxon>Pigmentiphaga</taxon>
    </lineage>
</organism>
<gene>
    <name evidence="2" type="ORF">GCM10023144_33580</name>
</gene>
<keyword evidence="3" id="KW-1185">Reference proteome</keyword>
<name>A0ABP8HDD0_9BURK</name>
<keyword evidence="1" id="KW-0472">Membrane</keyword>
<comment type="caution">
    <text evidence="2">The sequence shown here is derived from an EMBL/GenBank/DDBJ whole genome shotgun (WGS) entry which is preliminary data.</text>
</comment>
<reference evidence="3" key="1">
    <citation type="journal article" date="2019" name="Int. J. Syst. Evol. Microbiol.">
        <title>The Global Catalogue of Microorganisms (GCM) 10K type strain sequencing project: providing services to taxonomists for standard genome sequencing and annotation.</title>
        <authorList>
            <consortium name="The Broad Institute Genomics Platform"/>
            <consortium name="The Broad Institute Genome Sequencing Center for Infectious Disease"/>
            <person name="Wu L."/>
            <person name="Ma J."/>
        </authorList>
    </citation>
    <scope>NUCLEOTIDE SEQUENCE [LARGE SCALE GENOMIC DNA]</scope>
    <source>
        <strain evidence="3">JCM 17666</strain>
    </source>
</reference>
<evidence type="ECO:0000256" key="1">
    <source>
        <dbReference type="SAM" id="Phobius"/>
    </source>
</evidence>
<feature type="transmembrane region" description="Helical" evidence="1">
    <location>
        <begin position="101"/>
        <end position="121"/>
    </location>
</feature>
<feature type="transmembrane region" description="Helical" evidence="1">
    <location>
        <begin position="33"/>
        <end position="55"/>
    </location>
</feature>
<feature type="transmembrane region" description="Helical" evidence="1">
    <location>
        <begin position="62"/>
        <end position="81"/>
    </location>
</feature>
<accession>A0ABP8HDD0</accession>
<keyword evidence="1" id="KW-1133">Transmembrane helix</keyword>
<evidence type="ECO:0000313" key="2">
    <source>
        <dbReference type="EMBL" id="GAA4337623.1"/>
    </source>
</evidence>